<feature type="region of interest" description="Disordered" evidence="9">
    <location>
        <begin position="665"/>
        <end position="695"/>
    </location>
</feature>
<dbReference type="InterPro" id="IPR034015">
    <property type="entry name" value="M1_LTA4H"/>
</dbReference>
<keyword evidence="5 8" id="KW-0862">Zinc</keyword>
<evidence type="ECO:0000313" key="11">
    <source>
        <dbReference type="EMBL" id="SBP52951.1"/>
    </source>
</evidence>
<feature type="binding site" evidence="8">
    <location>
        <position position="343"/>
    </location>
    <ligand>
        <name>Zn(2+)</name>
        <dbReference type="ChEBI" id="CHEBI:29105"/>
        <note>catalytic</note>
    </ligand>
</feature>
<dbReference type="Pfam" id="PF01433">
    <property type="entry name" value="Peptidase_M1"/>
    <property type="match status" value="1"/>
</dbReference>
<evidence type="ECO:0000256" key="1">
    <source>
        <dbReference type="ARBA" id="ARBA00010136"/>
    </source>
</evidence>
<gene>
    <name evidence="11" type="primary">RNPEPL1</name>
</gene>
<feature type="binding site" evidence="8">
    <location>
        <position position="362"/>
    </location>
    <ligand>
        <name>Zn(2+)</name>
        <dbReference type="ChEBI" id="CHEBI:29105"/>
        <note>catalytic</note>
    </ligand>
</feature>
<evidence type="ECO:0000256" key="8">
    <source>
        <dbReference type="PIRSR" id="PIRSR634015-3"/>
    </source>
</evidence>
<reference evidence="11" key="2">
    <citation type="submission" date="2016-06" db="EMBL/GenBank/DDBJ databases">
        <title>The genome of a short-lived fish provides insights into sex chromosome evolution and the genetic control of aging.</title>
        <authorList>
            <person name="Reichwald K."/>
            <person name="Felder M."/>
            <person name="Petzold A."/>
            <person name="Koch P."/>
            <person name="Groth M."/>
            <person name="Platzer M."/>
        </authorList>
    </citation>
    <scope>NUCLEOTIDE SEQUENCE</scope>
    <source>
        <tissue evidence="11">Brain</tissue>
    </source>
</reference>
<feature type="compositionally biased region" description="Low complexity" evidence="9">
    <location>
        <begin position="681"/>
        <end position="695"/>
    </location>
</feature>
<dbReference type="GO" id="GO:0008270">
    <property type="term" value="F:zinc ion binding"/>
    <property type="evidence" value="ECO:0007669"/>
    <property type="project" value="InterPro"/>
</dbReference>
<dbReference type="InterPro" id="IPR045357">
    <property type="entry name" value="Aminopeptidase_N-like_N"/>
</dbReference>
<dbReference type="SUPFAM" id="SSF48371">
    <property type="entry name" value="ARM repeat"/>
    <property type="match status" value="1"/>
</dbReference>
<proteinExistence type="inferred from homology"/>
<dbReference type="PANTHER" id="PTHR45726:SF2">
    <property type="entry name" value="AMINOPEPTIDASE RNPEPL1"/>
    <property type="match status" value="1"/>
</dbReference>
<dbReference type="Gene3D" id="3.30.2010.30">
    <property type="match status" value="1"/>
</dbReference>
<dbReference type="AlphaFoldDB" id="A0A1A8AER7"/>
<dbReference type="Gene3D" id="2.60.40.1730">
    <property type="entry name" value="tricorn interacting facor f3 domain"/>
    <property type="match status" value="1"/>
</dbReference>
<keyword evidence="2" id="KW-0645">Protease</keyword>
<feature type="domain" description="Peptidase M1 leukotriene A4 hydrolase/aminopeptidase C-terminal" evidence="10">
    <location>
        <begin position="514"/>
        <end position="658"/>
    </location>
</feature>
<evidence type="ECO:0000256" key="6">
    <source>
        <dbReference type="ARBA" id="ARBA00023049"/>
    </source>
</evidence>
<keyword evidence="3 8" id="KW-0479">Metal-binding</keyword>
<dbReference type="InterPro" id="IPR001930">
    <property type="entry name" value="Peptidase_M1"/>
</dbReference>
<keyword evidence="6" id="KW-0482">Metalloprotease</keyword>
<keyword evidence="4" id="KW-0378">Hydrolase</keyword>
<dbReference type="FunFam" id="3.30.2010.30:FF:000001">
    <property type="entry name" value="Leukotriene A(4) hydrolase"/>
    <property type="match status" value="1"/>
</dbReference>
<dbReference type="GO" id="GO:0006508">
    <property type="term" value="P:proteolysis"/>
    <property type="evidence" value="ECO:0007669"/>
    <property type="project" value="UniProtKB-KW"/>
</dbReference>
<dbReference type="SMART" id="SM01263">
    <property type="entry name" value="Leuk-A4-hydro_C"/>
    <property type="match status" value="1"/>
</dbReference>
<dbReference type="GeneID" id="107379960"/>
<evidence type="ECO:0000256" key="4">
    <source>
        <dbReference type="ARBA" id="ARBA00022801"/>
    </source>
</evidence>
<evidence type="ECO:0000256" key="5">
    <source>
        <dbReference type="ARBA" id="ARBA00022833"/>
    </source>
</evidence>
<evidence type="ECO:0000256" key="3">
    <source>
        <dbReference type="ARBA" id="ARBA00022723"/>
    </source>
</evidence>
<dbReference type="PRINTS" id="PR00756">
    <property type="entry name" value="ALADIPTASE"/>
</dbReference>
<dbReference type="InterPro" id="IPR014782">
    <property type="entry name" value="Peptidase_M1_dom"/>
</dbReference>
<feature type="active site" description="Proton donor" evidence="7">
    <location>
        <position position="428"/>
    </location>
</feature>
<dbReference type="SUPFAM" id="SSF63737">
    <property type="entry name" value="Leukotriene A4 hydrolase N-terminal domain"/>
    <property type="match status" value="1"/>
</dbReference>
<evidence type="ECO:0000256" key="2">
    <source>
        <dbReference type="ARBA" id="ARBA00022670"/>
    </source>
</evidence>
<accession>A0A1A8AER7</accession>
<protein>
    <submittedName>
        <fullName evidence="11">Arginyl aminopeptidase (Aminopeptidase B)-like 1</fullName>
    </submittedName>
</protein>
<organism evidence="11">
    <name type="scientific">Nothobranchius furzeri</name>
    <name type="common">Turquoise killifish</name>
    <dbReference type="NCBI Taxonomy" id="105023"/>
    <lineage>
        <taxon>Eukaryota</taxon>
        <taxon>Metazoa</taxon>
        <taxon>Chordata</taxon>
        <taxon>Craniata</taxon>
        <taxon>Vertebrata</taxon>
        <taxon>Euteleostomi</taxon>
        <taxon>Actinopterygii</taxon>
        <taxon>Neopterygii</taxon>
        <taxon>Teleostei</taxon>
        <taxon>Neoteleostei</taxon>
        <taxon>Acanthomorphata</taxon>
        <taxon>Ovalentaria</taxon>
        <taxon>Atherinomorphae</taxon>
        <taxon>Cyprinodontiformes</taxon>
        <taxon>Nothobranchiidae</taxon>
        <taxon>Nothobranchius</taxon>
    </lineage>
</organism>
<dbReference type="Gene3D" id="1.10.390.10">
    <property type="entry name" value="Neutral Protease Domain 2"/>
    <property type="match status" value="1"/>
</dbReference>
<dbReference type="SUPFAM" id="SSF55486">
    <property type="entry name" value="Metalloproteases ('zincins'), catalytic domain"/>
    <property type="match status" value="1"/>
</dbReference>
<comment type="cofactor">
    <cofactor evidence="8">
        <name>Zn(2+)</name>
        <dbReference type="ChEBI" id="CHEBI:29105"/>
    </cofactor>
    <text evidence="8">Binds 1 zinc ion per subunit.</text>
</comment>
<evidence type="ECO:0000256" key="9">
    <source>
        <dbReference type="SAM" id="MobiDB-lite"/>
    </source>
</evidence>
<dbReference type="Gene3D" id="1.25.40.320">
    <property type="entry name" value="Peptidase M1, leukotriene A4 hydrolase/aminopeptidase C-terminal domain"/>
    <property type="match status" value="1"/>
</dbReference>
<feature type="binding site" evidence="8">
    <location>
        <position position="339"/>
    </location>
    <ligand>
        <name>Zn(2+)</name>
        <dbReference type="ChEBI" id="CHEBI:29105"/>
        <note>catalytic</note>
    </ligand>
</feature>
<dbReference type="InterPro" id="IPR038502">
    <property type="entry name" value="M1_LTA-4_hydro/amino_C_sf"/>
</dbReference>
<dbReference type="PANTHER" id="PTHR45726">
    <property type="entry name" value="LEUKOTRIENE A-4 HYDROLASE"/>
    <property type="match status" value="1"/>
</dbReference>
<dbReference type="InterPro" id="IPR027268">
    <property type="entry name" value="Peptidase_M4/M1_CTD_sf"/>
</dbReference>
<dbReference type="InterPro" id="IPR016024">
    <property type="entry name" value="ARM-type_fold"/>
</dbReference>
<dbReference type="OrthoDB" id="79562at2759"/>
<evidence type="ECO:0000259" key="10">
    <source>
        <dbReference type="SMART" id="SM01263"/>
    </source>
</evidence>
<name>A0A1A8AER7_NOTFU</name>
<dbReference type="FunFam" id="1.10.390.10:FF:000003">
    <property type="entry name" value="Leukotriene A(4) hydrolase"/>
    <property type="match status" value="1"/>
</dbReference>
<sequence length="711" mass="78740">MAELHQAPTSLCCCRKSLPVSGGPFAGDKQPSASPGPRVSRGPLVDVASVSNFRCFQLCHLHLDLKLNFAVKEMSGWLVLDLVPVQPAVCTLVLDSHPSLLIHSIDCKVPEDGQEAPVSLTYRVDPFTDYGSSLSISLPSGTVKPGRRIQITIRYTTTDGPAIWWLDSELTCGQSCPLVFTQGHSVCNRSFFPCFDTPAVKSTYTAAVRVPEGMTVLMSASQSSYSKQDRIFHFSMEFPVPSYLVALVAGQLEHADLGPRSRVWAEPCLLSCAVKKLGGSVEHWLDVAEDLFGPYLWGRCDIVFLPPCFPIVAMENPCLTFIIASIMESSEFLLIDVIHEIAHGWFGNAVTNATWEEMWLSEGLATYAQRRITTEAYGEAFTCLETVVRLDALHRQLRVLGDNSPVSKLQVKFDPGVNPSTLMNLFTYEKGFCFVSYLSELSGDCRHFDHFLRDYILEFKFKSVVAQDLIDYFLRYFPELQDAAVTQREGLEFERWLSGCGPPPFEPDLSAGATLIGPVQDLCKLWGSSAPPDRQAVTPFDLSTWSTFQVVLFLDRMLDHSPLSHEVMGSLSGSYSSLFDGLNAEVQIRWLQLVVRNTFYPDLPRIRTFLHKHTSRMYTVPLYEDLVAGVMKCIAVEIFYQTQQRLHPNLRRTLQQILFPSSSVTANQNSPVPPTVAHPLPSSSPTPAATATASAAGTTATVSLRDVNVSA</sequence>
<dbReference type="RefSeq" id="XP_054598363.1">
    <property type="nucleotide sequence ID" value="XM_054742388.2"/>
</dbReference>
<dbReference type="InterPro" id="IPR042097">
    <property type="entry name" value="Aminopeptidase_N-like_N_sf"/>
</dbReference>
<dbReference type="CDD" id="cd09599">
    <property type="entry name" value="M1_LTA4H"/>
    <property type="match status" value="1"/>
</dbReference>
<dbReference type="InterPro" id="IPR015211">
    <property type="entry name" value="Peptidase_M1_C"/>
</dbReference>
<comment type="similarity">
    <text evidence="1">Belongs to the peptidase M1 family.</text>
</comment>
<evidence type="ECO:0000256" key="7">
    <source>
        <dbReference type="PIRSR" id="PIRSR634015-1"/>
    </source>
</evidence>
<keyword evidence="11" id="KW-0031">Aminopeptidase</keyword>
<dbReference type="Pfam" id="PF17900">
    <property type="entry name" value="Peptidase_M1_N"/>
    <property type="match status" value="1"/>
</dbReference>
<dbReference type="EMBL" id="HADY01014466">
    <property type="protein sequence ID" value="SBP52951.1"/>
    <property type="molecule type" value="Transcribed_RNA"/>
</dbReference>
<dbReference type="Pfam" id="PF09127">
    <property type="entry name" value="Leuk-A4-hydro_C"/>
    <property type="match status" value="1"/>
</dbReference>
<dbReference type="InterPro" id="IPR049980">
    <property type="entry name" value="LTA4H_cat"/>
</dbReference>
<feature type="active site" description="Proton acceptor" evidence="7">
    <location>
        <position position="340"/>
    </location>
</feature>
<dbReference type="GO" id="GO:0070006">
    <property type="term" value="F:metalloaminopeptidase activity"/>
    <property type="evidence" value="ECO:0007669"/>
    <property type="project" value="TreeGrafter"/>
</dbReference>
<reference evidence="11" key="1">
    <citation type="submission" date="2016-05" db="EMBL/GenBank/DDBJ databases">
        <authorList>
            <person name="Lavstsen T."/>
            <person name="Jespersen J.S."/>
        </authorList>
    </citation>
    <scope>NUCLEOTIDE SEQUENCE</scope>
    <source>
        <tissue evidence="11">Brain</tissue>
    </source>
</reference>